<dbReference type="EMBL" id="HQ116624">
    <property type="protein sequence ID" value="AEB00330.1"/>
    <property type="molecule type" value="Genomic_DNA"/>
</dbReference>
<evidence type="ECO:0000313" key="2">
    <source>
        <dbReference type="Proteomes" id="UP000203549"/>
    </source>
</evidence>
<dbReference type="RefSeq" id="YP_004376250.1">
    <property type="nucleotide sequence ID" value="NC_015398.1"/>
</dbReference>
<keyword evidence="2" id="KW-1185">Reference proteome</keyword>
<organism evidence="1 2">
    <name type="scientific">Clostera anachoreta granulovirus</name>
    <dbReference type="NCBI Taxonomy" id="283675"/>
    <lineage>
        <taxon>Viruses</taxon>
        <taxon>Viruses incertae sedis</taxon>
        <taxon>Naldaviricetes</taxon>
        <taxon>Lefavirales</taxon>
        <taxon>Baculoviridae</taxon>
        <taxon>Betabaculovirus</taxon>
        <taxon>Betabaculovirus clanachoretae</taxon>
    </lineage>
</organism>
<protein>
    <submittedName>
        <fullName evidence="1">Uncharacterized protein</fullName>
    </submittedName>
</protein>
<reference evidence="1 2" key="1">
    <citation type="journal article" date="2011" name="Arch. Virol.">
        <title>Genomic sequencing and analysis of Clostera anachoreta granulovirus.</title>
        <authorList>
            <person name="Liang Z."/>
            <person name="Zhang X."/>
            <person name="Yin X."/>
            <person name="Cao S."/>
            <person name="Xu F."/>
        </authorList>
    </citation>
    <scope>NUCLEOTIDE SEQUENCE [LARGE SCALE GENOMIC DNA]</scope>
    <source>
        <strain evidence="1">ClanGV-HBHN</strain>
    </source>
</reference>
<evidence type="ECO:0000313" key="1">
    <source>
        <dbReference type="EMBL" id="AEB00330.1"/>
    </source>
</evidence>
<accession>F4ZKR9</accession>
<proteinExistence type="predicted"/>
<name>F4ZKR9_9BBAC</name>
<dbReference type="GeneID" id="10722923"/>
<dbReference type="KEGG" id="vg:10722923"/>
<dbReference type="Proteomes" id="UP000203549">
    <property type="component" value="Segment"/>
</dbReference>
<sequence length="139" mass="16233">MQPIARFLVTYYRKQDGIIARYAYATTRNTLCQLPLLSSKYLTETGTHRMSRLCKRCFGAEPRDQLESCCYMEVSGPTHHRREQLRLNELLRVNHKNELSCLDEYEKFVCDGCGDVLYRNIYDTATLQVMCDVMVIYGL</sequence>
<dbReference type="OrthoDB" id="32147at10239"/>